<sequence>VATTTTITAATVAAPPATVVDDNTAEDNRAAVALMALKTPALVNTVAPAVKTDGCPSSAGESVCDNTISGHNDRKRKKKSKRHRHRSGAEEVPHKRIHLSLDKESELSVSAVQIMLFYK</sequence>
<evidence type="ECO:0000313" key="2">
    <source>
        <dbReference type="EMBL" id="CAD7663598.1"/>
    </source>
</evidence>
<feature type="region of interest" description="Disordered" evidence="1">
    <location>
        <begin position="54"/>
        <end position="96"/>
    </location>
</feature>
<dbReference type="EMBL" id="CAJPVJ010033429">
    <property type="protein sequence ID" value="CAG2180735.1"/>
    <property type="molecule type" value="Genomic_DNA"/>
</dbReference>
<feature type="non-terminal residue" evidence="2">
    <location>
        <position position="1"/>
    </location>
</feature>
<feature type="compositionally biased region" description="Basic residues" evidence="1">
    <location>
        <begin position="73"/>
        <end position="86"/>
    </location>
</feature>
<reference evidence="2" key="1">
    <citation type="submission" date="2020-11" db="EMBL/GenBank/DDBJ databases">
        <authorList>
            <person name="Tran Van P."/>
        </authorList>
    </citation>
    <scope>NUCLEOTIDE SEQUENCE</scope>
</reference>
<keyword evidence="3" id="KW-1185">Reference proteome</keyword>
<organism evidence="2">
    <name type="scientific">Oppiella nova</name>
    <dbReference type="NCBI Taxonomy" id="334625"/>
    <lineage>
        <taxon>Eukaryota</taxon>
        <taxon>Metazoa</taxon>
        <taxon>Ecdysozoa</taxon>
        <taxon>Arthropoda</taxon>
        <taxon>Chelicerata</taxon>
        <taxon>Arachnida</taxon>
        <taxon>Acari</taxon>
        <taxon>Acariformes</taxon>
        <taxon>Sarcoptiformes</taxon>
        <taxon>Oribatida</taxon>
        <taxon>Brachypylina</taxon>
        <taxon>Oppioidea</taxon>
        <taxon>Oppiidae</taxon>
        <taxon>Oppiella</taxon>
    </lineage>
</organism>
<proteinExistence type="predicted"/>
<protein>
    <submittedName>
        <fullName evidence="2">Uncharacterized protein</fullName>
    </submittedName>
</protein>
<feature type="compositionally biased region" description="Basic and acidic residues" evidence="1">
    <location>
        <begin position="87"/>
        <end position="96"/>
    </location>
</feature>
<evidence type="ECO:0000313" key="3">
    <source>
        <dbReference type="Proteomes" id="UP000728032"/>
    </source>
</evidence>
<gene>
    <name evidence="2" type="ORF">ONB1V03_LOCUS20156</name>
</gene>
<name>A0A7R9MPD2_9ACAR</name>
<dbReference type="AlphaFoldDB" id="A0A7R9MPD2"/>
<dbReference type="EMBL" id="OC948254">
    <property type="protein sequence ID" value="CAD7663598.1"/>
    <property type="molecule type" value="Genomic_DNA"/>
</dbReference>
<accession>A0A7R9MPD2</accession>
<dbReference type="Proteomes" id="UP000728032">
    <property type="component" value="Unassembled WGS sequence"/>
</dbReference>
<evidence type="ECO:0000256" key="1">
    <source>
        <dbReference type="SAM" id="MobiDB-lite"/>
    </source>
</evidence>